<reference evidence="2" key="1">
    <citation type="submission" date="2022-10" db="EMBL/GenBank/DDBJ databases">
        <title>The complete genomes of actinobacterial strains from the NBC collection.</title>
        <authorList>
            <person name="Joergensen T.S."/>
            <person name="Alvarez Arevalo M."/>
            <person name="Sterndorff E.B."/>
            <person name="Faurdal D."/>
            <person name="Vuksanovic O."/>
            <person name="Mourched A.-S."/>
            <person name="Charusanti P."/>
            <person name="Shaw S."/>
            <person name="Blin K."/>
            <person name="Weber T."/>
        </authorList>
    </citation>
    <scope>NUCLEOTIDE SEQUENCE</scope>
    <source>
        <strain evidence="2">NBC_01436</strain>
    </source>
</reference>
<evidence type="ECO:0000313" key="3">
    <source>
        <dbReference type="Proteomes" id="UP001431926"/>
    </source>
</evidence>
<dbReference type="EMBL" id="CP109491">
    <property type="protein sequence ID" value="WUX39035.1"/>
    <property type="molecule type" value="Genomic_DNA"/>
</dbReference>
<feature type="compositionally biased region" description="Low complexity" evidence="1">
    <location>
        <begin position="12"/>
        <end position="30"/>
    </location>
</feature>
<keyword evidence="3" id="KW-1185">Reference proteome</keyword>
<feature type="region of interest" description="Disordered" evidence="1">
    <location>
        <begin position="1"/>
        <end position="30"/>
    </location>
</feature>
<evidence type="ECO:0000256" key="1">
    <source>
        <dbReference type="SAM" id="MobiDB-lite"/>
    </source>
</evidence>
<dbReference type="Proteomes" id="UP001431926">
    <property type="component" value="Chromosome"/>
</dbReference>
<accession>A0ABZ1ZK13</accession>
<organism evidence="2 3">
    <name type="scientific">Streptomyces anulatus</name>
    <name type="common">Streptomyces chrysomallus</name>
    <dbReference type="NCBI Taxonomy" id="1892"/>
    <lineage>
        <taxon>Bacteria</taxon>
        <taxon>Bacillati</taxon>
        <taxon>Actinomycetota</taxon>
        <taxon>Actinomycetes</taxon>
        <taxon>Kitasatosporales</taxon>
        <taxon>Streptomycetaceae</taxon>
        <taxon>Streptomyces</taxon>
    </lineage>
</organism>
<evidence type="ECO:0000313" key="2">
    <source>
        <dbReference type="EMBL" id="WUX39035.1"/>
    </source>
</evidence>
<name>A0ABZ1ZK13_STRAQ</name>
<dbReference type="RefSeq" id="WP_329357370.1">
    <property type="nucleotide sequence ID" value="NZ_CP109490.1"/>
</dbReference>
<proteinExistence type="predicted"/>
<sequence>MYRDKYGRRAAVRNGRPGRAAAGTGDAGASAAGDRFARALYPAVEATFTTGVEPTVDGGFGQGLGA</sequence>
<protein>
    <submittedName>
        <fullName evidence="2">Uncharacterized protein</fullName>
    </submittedName>
</protein>
<gene>
    <name evidence="2" type="ORF">OG367_23645</name>
</gene>